<proteinExistence type="predicted"/>
<evidence type="ECO:0000256" key="1">
    <source>
        <dbReference type="SAM" id="Phobius"/>
    </source>
</evidence>
<dbReference type="AlphaFoldDB" id="A0A1M6EQQ8"/>
<dbReference type="Proteomes" id="UP000184185">
    <property type="component" value="Unassembled WGS sequence"/>
</dbReference>
<gene>
    <name evidence="2" type="ORF">SAMN02745725_01300</name>
</gene>
<keyword evidence="3" id="KW-1185">Reference proteome</keyword>
<reference evidence="2 3" key="1">
    <citation type="submission" date="2016-11" db="EMBL/GenBank/DDBJ databases">
        <authorList>
            <person name="Jaros S."/>
            <person name="Januszkiewicz K."/>
            <person name="Wedrychowicz H."/>
        </authorList>
    </citation>
    <scope>NUCLEOTIDE SEQUENCE [LARGE SCALE GENOMIC DNA]</scope>
    <source>
        <strain evidence="2 3">DSM 14809</strain>
    </source>
</reference>
<name>A0A1M6EQQ8_PSEXY</name>
<sequence>MTKRRIVMIVVLTMLAYFILFISLKWLMHIPSYYFSSGYLDGTQLAKAIYLLDLKDVYVTELYNDSGGFHGDGIELYSVDYDEKKINISTWSEIPDEEYENHIRFCLSEDNKDLNDYLINISTGK</sequence>
<evidence type="ECO:0000313" key="2">
    <source>
        <dbReference type="EMBL" id="SHI87783.1"/>
    </source>
</evidence>
<dbReference type="EMBL" id="FQYQ01000006">
    <property type="protein sequence ID" value="SHI87783.1"/>
    <property type="molecule type" value="Genomic_DNA"/>
</dbReference>
<evidence type="ECO:0000313" key="3">
    <source>
        <dbReference type="Proteomes" id="UP000184185"/>
    </source>
</evidence>
<dbReference type="OrthoDB" id="9885937at2"/>
<accession>A0A1M6EQQ8</accession>
<organism evidence="2 3">
    <name type="scientific">Pseudobutyrivibrio xylanivorans DSM 14809</name>
    <dbReference type="NCBI Taxonomy" id="1123012"/>
    <lineage>
        <taxon>Bacteria</taxon>
        <taxon>Bacillati</taxon>
        <taxon>Bacillota</taxon>
        <taxon>Clostridia</taxon>
        <taxon>Lachnospirales</taxon>
        <taxon>Lachnospiraceae</taxon>
        <taxon>Pseudobutyrivibrio</taxon>
    </lineage>
</organism>
<keyword evidence="1" id="KW-0472">Membrane</keyword>
<protein>
    <submittedName>
        <fullName evidence="2">Uncharacterized protein</fullName>
    </submittedName>
</protein>
<feature type="transmembrane region" description="Helical" evidence="1">
    <location>
        <begin position="6"/>
        <end position="27"/>
    </location>
</feature>
<keyword evidence="1" id="KW-1133">Transmembrane helix</keyword>
<dbReference type="RefSeq" id="WP_072914603.1">
    <property type="nucleotide sequence ID" value="NZ_FQYQ01000006.1"/>
</dbReference>
<keyword evidence="1" id="KW-0812">Transmembrane</keyword>